<dbReference type="Pfam" id="PF01208">
    <property type="entry name" value="URO-D"/>
    <property type="match status" value="1"/>
</dbReference>
<sequence>MTDHQWELLCRIVAGEAVETPPVGFIIDSPWLPGWHGVSTLSYYASDRAWLEANLNAVESFPEVMFIPGFWSEFGMCTEPSAFGAKCSWETDALPHAHRVITEAARAGEIAKPDVRRDGLLPFVIERLAGAQPAMREAGHEIRFAVSRGPLNIASFLMGTTEFLLALYTEREACEALLKTITDFVVDWIGYQKERFDTIDAVLVLDDIVGFVGEEDYLQFAHPYLERIFQSFPFSVKAFHNDAKGLVCAPHLSGAGINLFNFAFEHGLDEMRALCGEEVTLWGNLPPRDTLAAQSPDEVRAAAADMVRGCTDPRRVLFSCGGGMPPDVRSEQLRAFVEGCRQEG</sequence>
<dbReference type="InterPro" id="IPR000257">
    <property type="entry name" value="Uroporphyrinogen_deCOase"/>
</dbReference>
<organism evidence="2 3">
    <name type="scientific">Kiritimatiella glycovorans</name>
    <dbReference type="NCBI Taxonomy" id="1307763"/>
    <lineage>
        <taxon>Bacteria</taxon>
        <taxon>Pseudomonadati</taxon>
        <taxon>Kiritimatiellota</taxon>
        <taxon>Kiritimatiellia</taxon>
        <taxon>Kiritimatiellales</taxon>
        <taxon>Kiritimatiellaceae</taxon>
        <taxon>Kiritimatiella</taxon>
    </lineage>
</organism>
<dbReference type="PANTHER" id="PTHR47099">
    <property type="entry name" value="METHYLCOBAMIDE:COM METHYLTRANSFERASE MTBA"/>
    <property type="match status" value="1"/>
</dbReference>
<dbReference type="Gene3D" id="3.20.20.210">
    <property type="match status" value="1"/>
</dbReference>
<dbReference type="OrthoDB" id="9780425at2"/>
<keyword evidence="3" id="KW-1185">Reference proteome</keyword>
<dbReference type="EMBL" id="CP010904">
    <property type="protein sequence ID" value="AKJ63915.1"/>
    <property type="molecule type" value="Genomic_DNA"/>
</dbReference>
<evidence type="ECO:0000313" key="2">
    <source>
        <dbReference type="EMBL" id="AKJ63915.1"/>
    </source>
</evidence>
<dbReference type="AlphaFoldDB" id="A0A0G3EGK0"/>
<feature type="domain" description="Uroporphyrinogen decarboxylase (URO-D)" evidence="1">
    <location>
        <begin position="7"/>
        <end position="341"/>
    </location>
</feature>
<dbReference type="STRING" id="1307763.L21SP4_00646"/>
<dbReference type="Proteomes" id="UP000035268">
    <property type="component" value="Chromosome"/>
</dbReference>
<reference evidence="2 3" key="2">
    <citation type="journal article" date="2016" name="ISME J.">
        <title>Characterization of the first cultured representative of Verrucomicrobia subdivision 5 indicates the proposal of a novel phylum.</title>
        <authorList>
            <person name="Spring S."/>
            <person name="Bunk B."/>
            <person name="Sproer C."/>
            <person name="Schumann P."/>
            <person name="Rohde M."/>
            <person name="Tindall B.J."/>
            <person name="Klenk H.P."/>
        </authorList>
    </citation>
    <scope>NUCLEOTIDE SEQUENCE [LARGE SCALE GENOMIC DNA]</scope>
    <source>
        <strain evidence="2 3">L21-Fru-AB</strain>
    </source>
</reference>
<dbReference type="KEGG" id="vbl:L21SP4_00646"/>
<protein>
    <submittedName>
        <fullName evidence="2">Uroporphyrinogen decarboxylase</fullName>
    </submittedName>
</protein>
<dbReference type="GO" id="GO:0004853">
    <property type="term" value="F:uroporphyrinogen decarboxylase activity"/>
    <property type="evidence" value="ECO:0007669"/>
    <property type="project" value="InterPro"/>
</dbReference>
<reference evidence="3" key="1">
    <citation type="submission" date="2015-02" db="EMBL/GenBank/DDBJ databases">
        <title>Description and complete genome sequence of the first cultured representative of the subdivision 5 of the Verrucomicrobia phylum.</title>
        <authorList>
            <person name="Spring S."/>
            <person name="Bunk B."/>
            <person name="Sproer C."/>
            <person name="Klenk H.-P."/>
        </authorList>
    </citation>
    <scope>NUCLEOTIDE SEQUENCE [LARGE SCALE GENOMIC DNA]</scope>
    <source>
        <strain evidence="3">L21-Fru-AB</strain>
    </source>
</reference>
<dbReference type="InterPro" id="IPR052024">
    <property type="entry name" value="Methanogen_methyltrans"/>
</dbReference>
<dbReference type="SUPFAM" id="SSF51726">
    <property type="entry name" value="UROD/MetE-like"/>
    <property type="match status" value="1"/>
</dbReference>
<name>A0A0G3EGK0_9BACT</name>
<evidence type="ECO:0000259" key="1">
    <source>
        <dbReference type="Pfam" id="PF01208"/>
    </source>
</evidence>
<proteinExistence type="predicted"/>
<dbReference type="GO" id="GO:0006779">
    <property type="term" value="P:porphyrin-containing compound biosynthetic process"/>
    <property type="evidence" value="ECO:0007669"/>
    <property type="project" value="InterPro"/>
</dbReference>
<evidence type="ECO:0000313" key="3">
    <source>
        <dbReference type="Proteomes" id="UP000035268"/>
    </source>
</evidence>
<gene>
    <name evidence="2" type="ORF">L21SP4_00646</name>
</gene>
<dbReference type="RefSeq" id="WP_052881300.1">
    <property type="nucleotide sequence ID" value="NZ_CP010904.1"/>
</dbReference>
<dbReference type="InterPro" id="IPR038071">
    <property type="entry name" value="UROD/MetE-like_sf"/>
</dbReference>
<dbReference type="PANTHER" id="PTHR47099:SF1">
    <property type="entry name" value="METHYLCOBAMIDE:COM METHYLTRANSFERASE MTBA"/>
    <property type="match status" value="1"/>
</dbReference>
<accession>A0A0G3EGK0</accession>